<feature type="signal peptide" evidence="7">
    <location>
        <begin position="1"/>
        <end position="19"/>
    </location>
</feature>
<dbReference type="SUPFAM" id="SSF53474">
    <property type="entry name" value="alpha/beta-Hydrolases"/>
    <property type="match status" value="1"/>
</dbReference>
<sequence>MSRCLFSCLLACLISSVWTADQGDGCKGSQAEQFPVVMTPSGLIRGSMMQTRRGRAFEAYRGIRYAEPPVGELRFQPPVPIMSYNEEVNATTEGPACPRPARQGYYLDEDCLRINVYTPSHTSGQRLPVVFYIHAGGFYVFSGRSDVAGPHYLLDRDIVLVTINYRLGSLGFLSTGDEVAPGNNGFKDQVAALRWVRRNIAAFGGDPDLVTITGCSAGSHSVFLHMLSPMSKGLFHRAISMSGSPIGSSLSPHHLKSLAVRQAQLFNCSTTSSTEIIDCLKTKSWRDIGYSLRGFYEFGFDPVRIWRPVVEKDFGQERFLVEQPLDAVRAGRMHPVPYIISQTRDEFFWMAFYPLKNDTLRSKFNKEWETVAPISFVLPRDNVSAQVTRLRQVYLGDRPLANDAESASRLGKLYADAIVGFPVHRLANLMCRHSPYPVYYYEFAYVGNHSHYEDPVTNKPTVSGESEGCAAARTWRLACAVLCPSAAPTAPTAPTAHSAHAAPTTPSATDEAWQKVVDASPPDSVWHSISNCVAYQAGVWHNLLSKGMRDVAQPAAFKLALVLRHTPSELTVRLLADLLKSHPESQEVTGYVLALLTDDAAAAARRGCSGECARYGQEVSLRDLQLFGDCELAVLAASREEYDAHAKLVRAEYSKLTHHNYVELRIKVLNQFSQIPKLFHTEEFECFEAAARENIEREICTLREHLLTGRTD</sequence>
<dbReference type="Gene3D" id="3.40.50.1820">
    <property type="entry name" value="alpha/beta hydrolase"/>
    <property type="match status" value="1"/>
</dbReference>
<dbReference type="InterPro" id="IPR029058">
    <property type="entry name" value="AB_hydrolase_fold"/>
</dbReference>
<dbReference type="InterPro" id="IPR050309">
    <property type="entry name" value="Type-B_Carboxylest/Lipase"/>
</dbReference>
<dbReference type="Pfam" id="PF00135">
    <property type="entry name" value="COesterase"/>
    <property type="match status" value="1"/>
</dbReference>
<keyword evidence="4" id="KW-1015">Disulfide bond</keyword>
<comment type="similarity">
    <text evidence="1">Belongs to the type-B carboxylesterase/lipase family.</text>
</comment>
<evidence type="ECO:0000259" key="8">
    <source>
        <dbReference type="Pfam" id="PF00135"/>
    </source>
</evidence>
<reference evidence="9 10" key="1">
    <citation type="journal article" date="2015" name="Nat. Commun.">
        <title>Outbred genome sequencing and CRISPR/Cas9 gene editing in butterflies.</title>
        <authorList>
            <person name="Li X."/>
            <person name="Fan D."/>
            <person name="Zhang W."/>
            <person name="Liu G."/>
            <person name="Zhang L."/>
            <person name="Zhao L."/>
            <person name="Fang X."/>
            <person name="Chen L."/>
            <person name="Dong Y."/>
            <person name="Chen Y."/>
            <person name="Ding Y."/>
            <person name="Zhao R."/>
            <person name="Feng M."/>
            <person name="Zhu Y."/>
            <person name="Feng Y."/>
            <person name="Jiang X."/>
            <person name="Zhu D."/>
            <person name="Xiang H."/>
            <person name="Feng X."/>
            <person name="Li S."/>
            <person name="Wang J."/>
            <person name="Zhang G."/>
            <person name="Kronforst M.R."/>
            <person name="Wang W."/>
        </authorList>
    </citation>
    <scope>NUCLEOTIDE SEQUENCE [LARGE SCALE GENOMIC DNA]</scope>
    <source>
        <strain evidence="9">Ya'a_city_454_Px</strain>
        <tissue evidence="9">Whole body</tissue>
    </source>
</reference>
<dbReference type="Proteomes" id="UP000053268">
    <property type="component" value="Unassembled WGS sequence"/>
</dbReference>
<dbReference type="InterPro" id="IPR019826">
    <property type="entry name" value="Carboxylesterase_B_AS"/>
</dbReference>
<gene>
    <name evidence="9" type="ORF">RR46_01844</name>
</gene>
<evidence type="ECO:0000313" key="9">
    <source>
        <dbReference type="EMBL" id="KPJ03892.1"/>
    </source>
</evidence>
<feature type="chain" id="PRO_5008264289" evidence="7">
    <location>
        <begin position="20"/>
        <end position="712"/>
    </location>
</feature>
<proteinExistence type="inferred from homology"/>
<keyword evidence="5" id="KW-0325">Glycoprotein</keyword>
<dbReference type="EMBL" id="KQ459054">
    <property type="protein sequence ID" value="KPJ03892.1"/>
    <property type="molecule type" value="Genomic_DNA"/>
</dbReference>
<keyword evidence="7" id="KW-0732">Signal</keyword>
<keyword evidence="3" id="KW-0378">Hydrolase</keyword>
<evidence type="ECO:0000256" key="7">
    <source>
        <dbReference type="SAM" id="SignalP"/>
    </source>
</evidence>
<organism evidence="9 10">
    <name type="scientific">Papilio xuthus</name>
    <name type="common">Asian swallowtail butterfly</name>
    <dbReference type="NCBI Taxonomy" id="66420"/>
    <lineage>
        <taxon>Eukaryota</taxon>
        <taxon>Metazoa</taxon>
        <taxon>Ecdysozoa</taxon>
        <taxon>Arthropoda</taxon>
        <taxon>Hexapoda</taxon>
        <taxon>Insecta</taxon>
        <taxon>Pterygota</taxon>
        <taxon>Neoptera</taxon>
        <taxon>Endopterygota</taxon>
        <taxon>Lepidoptera</taxon>
        <taxon>Glossata</taxon>
        <taxon>Ditrysia</taxon>
        <taxon>Papilionoidea</taxon>
        <taxon>Papilionidae</taxon>
        <taxon>Papilioninae</taxon>
        <taxon>Papilio</taxon>
    </lineage>
</organism>
<dbReference type="PANTHER" id="PTHR11559">
    <property type="entry name" value="CARBOXYLESTERASE"/>
    <property type="match status" value="1"/>
</dbReference>
<evidence type="ECO:0000256" key="5">
    <source>
        <dbReference type="ARBA" id="ARBA00023180"/>
    </source>
</evidence>
<dbReference type="STRING" id="66420.A0A194QEI5"/>
<feature type="domain" description="Carboxylesterase type B" evidence="8">
    <location>
        <begin position="35"/>
        <end position="458"/>
    </location>
</feature>
<dbReference type="PROSITE" id="PS00122">
    <property type="entry name" value="CARBOXYLESTERASE_B_1"/>
    <property type="match status" value="1"/>
</dbReference>
<feature type="compositionally biased region" description="Low complexity" evidence="6">
    <location>
        <begin position="492"/>
        <end position="509"/>
    </location>
</feature>
<protein>
    <submittedName>
        <fullName evidence="9">Esterase FE4</fullName>
    </submittedName>
</protein>
<name>A0A194QEI5_PAPXU</name>
<accession>A0A194QEI5</accession>
<keyword evidence="10" id="KW-1185">Reference proteome</keyword>
<keyword evidence="2" id="KW-0719">Serine esterase</keyword>
<evidence type="ECO:0000313" key="10">
    <source>
        <dbReference type="Proteomes" id="UP000053268"/>
    </source>
</evidence>
<dbReference type="GO" id="GO:0052689">
    <property type="term" value="F:carboxylic ester hydrolase activity"/>
    <property type="evidence" value="ECO:0007669"/>
    <property type="project" value="UniProtKB-KW"/>
</dbReference>
<feature type="region of interest" description="Disordered" evidence="6">
    <location>
        <begin position="492"/>
        <end position="512"/>
    </location>
</feature>
<evidence type="ECO:0000256" key="3">
    <source>
        <dbReference type="ARBA" id="ARBA00022801"/>
    </source>
</evidence>
<dbReference type="InterPro" id="IPR002018">
    <property type="entry name" value="CarbesteraseB"/>
</dbReference>
<dbReference type="AlphaFoldDB" id="A0A194QEI5"/>
<evidence type="ECO:0000256" key="2">
    <source>
        <dbReference type="ARBA" id="ARBA00022487"/>
    </source>
</evidence>
<evidence type="ECO:0000256" key="4">
    <source>
        <dbReference type="ARBA" id="ARBA00023157"/>
    </source>
</evidence>
<evidence type="ECO:0000256" key="6">
    <source>
        <dbReference type="SAM" id="MobiDB-lite"/>
    </source>
</evidence>
<evidence type="ECO:0000256" key="1">
    <source>
        <dbReference type="ARBA" id="ARBA00005964"/>
    </source>
</evidence>